<dbReference type="EMBL" id="JAYWIO010000004">
    <property type="protein sequence ID" value="KAK7269447.1"/>
    <property type="molecule type" value="Genomic_DNA"/>
</dbReference>
<dbReference type="InterPro" id="IPR026960">
    <property type="entry name" value="RVT-Znf"/>
</dbReference>
<evidence type="ECO:0000259" key="1">
    <source>
        <dbReference type="Pfam" id="PF13966"/>
    </source>
</evidence>
<evidence type="ECO:0000313" key="3">
    <source>
        <dbReference type="Proteomes" id="UP001372338"/>
    </source>
</evidence>
<accession>A0AAN9F3W7</accession>
<feature type="domain" description="Reverse transcriptase zinc-binding" evidence="1">
    <location>
        <begin position="68"/>
        <end position="156"/>
    </location>
</feature>
<comment type="caution">
    <text evidence="2">The sequence shown here is derived from an EMBL/GenBank/DDBJ whole genome shotgun (WGS) entry which is preliminary data.</text>
</comment>
<reference evidence="2 3" key="1">
    <citation type="submission" date="2024-01" db="EMBL/GenBank/DDBJ databases">
        <title>The genomes of 5 underutilized Papilionoideae crops provide insights into root nodulation and disease resistanc.</title>
        <authorList>
            <person name="Yuan L."/>
        </authorList>
    </citation>
    <scope>NUCLEOTIDE SEQUENCE [LARGE SCALE GENOMIC DNA]</scope>
    <source>
        <strain evidence="2">ZHUSHIDOU_FW_LH</strain>
        <tissue evidence="2">Leaf</tissue>
    </source>
</reference>
<organism evidence="2 3">
    <name type="scientific">Crotalaria pallida</name>
    <name type="common">Smooth rattlebox</name>
    <name type="synonym">Crotalaria striata</name>
    <dbReference type="NCBI Taxonomy" id="3830"/>
    <lineage>
        <taxon>Eukaryota</taxon>
        <taxon>Viridiplantae</taxon>
        <taxon>Streptophyta</taxon>
        <taxon>Embryophyta</taxon>
        <taxon>Tracheophyta</taxon>
        <taxon>Spermatophyta</taxon>
        <taxon>Magnoliopsida</taxon>
        <taxon>eudicotyledons</taxon>
        <taxon>Gunneridae</taxon>
        <taxon>Pentapetalae</taxon>
        <taxon>rosids</taxon>
        <taxon>fabids</taxon>
        <taxon>Fabales</taxon>
        <taxon>Fabaceae</taxon>
        <taxon>Papilionoideae</taxon>
        <taxon>50 kb inversion clade</taxon>
        <taxon>genistoids sensu lato</taxon>
        <taxon>core genistoids</taxon>
        <taxon>Crotalarieae</taxon>
        <taxon>Crotalaria</taxon>
    </lineage>
</organism>
<name>A0AAN9F3W7_CROPI</name>
<sequence>MGQRLNSVVADAGSFVHGRWVWNLPWRRSLFQWEDVLVADLLSRLQPVSCTCGDVDGWQWILDKEGRFSVSSAYGCLSNENAHNQGSYQKIWNSFIPFKVSALMWKIILGRLPTKVALRHRNVIPLNASVLCGFCRRRPETVDHLFLNCEFAQWVWHGCYKWALIAKYKVNDIFHISDPDKKPATMTYMEGYLQSKC</sequence>
<gene>
    <name evidence="2" type="ORF">RIF29_22173</name>
</gene>
<dbReference type="Proteomes" id="UP001372338">
    <property type="component" value="Unassembled WGS sequence"/>
</dbReference>
<proteinExistence type="predicted"/>
<protein>
    <recommendedName>
        <fullName evidence="1">Reverse transcriptase zinc-binding domain-containing protein</fullName>
    </recommendedName>
</protein>
<keyword evidence="3" id="KW-1185">Reference proteome</keyword>
<dbReference type="Pfam" id="PF13966">
    <property type="entry name" value="zf-RVT"/>
    <property type="match status" value="1"/>
</dbReference>
<evidence type="ECO:0000313" key="2">
    <source>
        <dbReference type="EMBL" id="KAK7269447.1"/>
    </source>
</evidence>
<dbReference type="AlphaFoldDB" id="A0AAN9F3W7"/>